<evidence type="ECO:0000313" key="2">
    <source>
        <dbReference type="Proteomes" id="UP000186364"/>
    </source>
</evidence>
<proteinExistence type="predicted"/>
<dbReference type="Proteomes" id="UP000186364">
    <property type="component" value="Unassembled WGS sequence"/>
</dbReference>
<name>A0A1Q9AZK7_9HYPH</name>
<gene>
    <name evidence="1" type="ORF">BJF93_03470</name>
</gene>
<accession>A0A1Q9AZK7</accession>
<sequence length="59" mass="6338">MVIDMETLMSAPFAKAIARYKAEDVSGAIAALDPLLRSGKPLPFEVLLLAAQCFTKAEL</sequence>
<protein>
    <submittedName>
        <fullName evidence="1">Uncharacterized protein</fullName>
    </submittedName>
</protein>
<dbReference type="EMBL" id="MKIP01000034">
    <property type="protein sequence ID" value="OLP61119.1"/>
    <property type="molecule type" value="Genomic_DNA"/>
</dbReference>
<organism evidence="1 2">
    <name type="scientific">Xaviernesmea oryzae</name>
    <dbReference type="NCBI Taxonomy" id="464029"/>
    <lineage>
        <taxon>Bacteria</taxon>
        <taxon>Pseudomonadati</taxon>
        <taxon>Pseudomonadota</taxon>
        <taxon>Alphaproteobacteria</taxon>
        <taxon>Hyphomicrobiales</taxon>
        <taxon>Rhizobiaceae</taxon>
        <taxon>Rhizobium/Agrobacterium group</taxon>
        <taxon>Xaviernesmea</taxon>
    </lineage>
</organism>
<reference evidence="1 2" key="1">
    <citation type="submission" date="2016-09" db="EMBL/GenBank/DDBJ databases">
        <title>Rhizobium sp. nov., a novel species isolated from the rice rhizosphere.</title>
        <authorList>
            <person name="Zhao J."/>
            <person name="Zhang X."/>
        </authorList>
    </citation>
    <scope>NUCLEOTIDE SEQUENCE [LARGE SCALE GENOMIC DNA]</scope>
    <source>
        <strain evidence="1 2">1.7048</strain>
    </source>
</reference>
<comment type="caution">
    <text evidence="1">The sequence shown here is derived from an EMBL/GenBank/DDBJ whole genome shotgun (WGS) entry which is preliminary data.</text>
</comment>
<dbReference type="AlphaFoldDB" id="A0A1Q9AZK7"/>
<evidence type="ECO:0000313" key="1">
    <source>
        <dbReference type="EMBL" id="OLP61119.1"/>
    </source>
</evidence>
<keyword evidence="2" id="KW-1185">Reference proteome</keyword>